<dbReference type="Pfam" id="PF00126">
    <property type="entry name" value="HTH_1"/>
    <property type="match status" value="1"/>
</dbReference>
<comment type="similarity">
    <text evidence="1">Belongs to the LysR transcriptional regulatory family.</text>
</comment>
<dbReference type="PRINTS" id="PR00039">
    <property type="entry name" value="HTHLYSR"/>
</dbReference>
<dbReference type="PANTHER" id="PTHR30346:SF0">
    <property type="entry name" value="HCA OPERON TRANSCRIPTIONAL ACTIVATOR HCAR"/>
    <property type="match status" value="1"/>
</dbReference>
<feature type="region of interest" description="Disordered" evidence="5">
    <location>
        <begin position="284"/>
        <end position="307"/>
    </location>
</feature>
<evidence type="ECO:0000256" key="5">
    <source>
        <dbReference type="SAM" id="MobiDB-lite"/>
    </source>
</evidence>
<dbReference type="Gene3D" id="3.40.190.10">
    <property type="entry name" value="Periplasmic binding protein-like II"/>
    <property type="match status" value="2"/>
</dbReference>
<keyword evidence="3 7" id="KW-0238">DNA-binding</keyword>
<dbReference type="PROSITE" id="PS50931">
    <property type="entry name" value="HTH_LYSR"/>
    <property type="match status" value="1"/>
</dbReference>
<dbReference type="RefSeq" id="WP_310313115.1">
    <property type="nucleotide sequence ID" value="NZ_BAAAXB010000001.1"/>
</dbReference>
<dbReference type="Pfam" id="PF03466">
    <property type="entry name" value="LysR_substrate"/>
    <property type="match status" value="1"/>
</dbReference>
<reference evidence="7 8" key="1">
    <citation type="submission" date="2023-07" db="EMBL/GenBank/DDBJ databases">
        <title>Sequencing the genomes of 1000 actinobacteria strains.</title>
        <authorList>
            <person name="Klenk H.-P."/>
        </authorList>
    </citation>
    <scope>NUCLEOTIDE SEQUENCE [LARGE SCALE GENOMIC DNA]</scope>
    <source>
        <strain evidence="7 8">DSM 43749</strain>
    </source>
</reference>
<keyword evidence="4" id="KW-0804">Transcription</keyword>
<dbReference type="InterPro" id="IPR000847">
    <property type="entry name" value="LysR_HTH_N"/>
</dbReference>
<keyword evidence="2" id="KW-0805">Transcription regulation</keyword>
<dbReference type="Gene3D" id="1.10.10.10">
    <property type="entry name" value="Winged helix-like DNA-binding domain superfamily/Winged helix DNA-binding domain"/>
    <property type="match status" value="1"/>
</dbReference>
<sequence>MDLDAVRTFVAAADAGRFQDAAVDLSVTQQAVSKRVAALEGRLGVRLFTRTPRGVVPTAAGRAFLPRARDLLRAADLAVASVRTDRRPLRVDVVGRHLAPAALLRDFHRTHPEVELDVVTHFRDAGAALSGLRAGAVDASFRALLPAAPLPAGLTSVRVLDEPLQLVTGPAHVFADAGSVALADLARHRIRMPALAGGGEWTAYYGDLAAGFGLTLEATGPNFGVGPLLDVVAGSPATATLVGERTRLAWPAHHDLRRVDLRDPTPVYPHSLVWRRDDPHPGLAALRDHVGRPGPRAGGGPTWSPAG</sequence>
<evidence type="ECO:0000256" key="4">
    <source>
        <dbReference type="ARBA" id="ARBA00023163"/>
    </source>
</evidence>
<dbReference type="InterPro" id="IPR036388">
    <property type="entry name" value="WH-like_DNA-bd_sf"/>
</dbReference>
<dbReference type="Proteomes" id="UP001268819">
    <property type="component" value="Unassembled WGS sequence"/>
</dbReference>
<feature type="domain" description="HTH lysR-type" evidence="6">
    <location>
        <begin position="1"/>
        <end position="58"/>
    </location>
</feature>
<dbReference type="EMBL" id="JAVDSG010000001">
    <property type="protein sequence ID" value="MDR6598466.1"/>
    <property type="molecule type" value="Genomic_DNA"/>
</dbReference>
<gene>
    <name evidence="7" type="ORF">J2S66_006850</name>
</gene>
<dbReference type="SUPFAM" id="SSF46785">
    <property type="entry name" value="Winged helix' DNA-binding domain"/>
    <property type="match status" value="1"/>
</dbReference>
<name>A0ABU1Q6F6_9PSEU</name>
<dbReference type="GO" id="GO:0003677">
    <property type="term" value="F:DNA binding"/>
    <property type="evidence" value="ECO:0007669"/>
    <property type="project" value="UniProtKB-KW"/>
</dbReference>
<dbReference type="PANTHER" id="PTHR30346">
    <property type="entry name" value="TRANSCRIPTIONAL DUAL REGULATOR HCAR-RELATED"/>
    <property type="match status" value="1"/>
</dbReference>
<organism evidence="7 8">
    <name type="scientific">Saccharothrix longispora</name>
    <dbReference type="NCBI Taxonomy" id="33920"/>
    <lineage>
        <taxon>Bacteria</taxon>
        <taxon>Bacillati</taxon>
        <taxon>Actinomycetota</taxon>
        <taxon>Actinomycetes</taxon>
        <taxon>Pseudonocardiales</taxon>
        <taxon>Pseudonocardiaceae</taxon>
        <taxon>Saccharothrix</taxon>
    </lineage>
</organism>
<evidence type="ECO:0000256" key="1">
    <source>
        <dbReference type="ARBA" id="ARBA00009437"/>
    </source>
</evidence>
<evidence type="ECO:0000256" key="3">
    <source>
        <dbReference type="ARBA" id="ARBA00023125"/>
    </source>
</evidence>
<keyword evidence="8" id="KW-1185">Reference proteome</keyword>
<evidence type="ECO:0000259" key="6">
    <source>
        <dbReference type="PROSITE" id="PS50931"/>
    </source>
</evidence>
<dbReference type="InterPro" id="IPR036390">
    <property type="entry name" value="WH_DNA-bd_sf"/>
</dbReference>
<proteinExistence type="inferred from homology"/>
<evidence type="ECO:0000313" key="8">
    <source>
        <dbReference type="Proteomes" id="UP001268819"/>
    </source>
</evidence>
<evidence type="ECO:0000313" key="7">
    <source>
        <dbReference type="EMBL" id="MDR6598466.1"/>
    </source>
</evidence>
<accession>A0ABU1Q6F6</accession>
<protein>
    <submittedName>
        <fullName evidence="7">DNA-binding transcriptional LysR family regulator</fullName>
    </submittedName>
</protein>
<dbReference type="InterPro" id="IPR005119">
    <property type="entry name" value="LysR_subst-bd"/>
</dbReference>
<evidence type="ECO:0000256" key="2">
    <source>
        <dbReference type="ARBA" id="ARBA00023015"/>
    </source>
</evidence>
<dbReference type="SUPFAM" id="SSF53850">
    <property type="entry name" value="Periplasmic binding protein-like II"/>
    <property type="match status" value="1"/>
</dbReference>
<comment type="caution">
    <text evidence="7">The sequence shown here is derived from an EMBL/GenBank/DDBJ whole genome shotgun (WGS) entry which is preliminary data.</text>
</comment>